<proteinExistence type="predicted"/>
<sequence length="164" mass="18193">MNMTLTTAPTQTGTEIFERILAAPGSLVALEGGDTEVLIDQLRVLVRHTGQSVYLWQPEIGLDSLRDAHARVPGSQRLSQVLRLVQQSIHFGVYLLRGVQLPLPATDLSLLRQLARVQKGHVRRVVLLDAPTALVDSLNDVIARVSCAIKPELRPRLRDGRWLL</sequence>
<accession>A0A369UY69</accession>
<dbReference type="AlphaFoldDB" id="A0A369UY69"/>
<dbReference type="OrthoDB" id="6197475at2"/>
<comment type="caution">
    <text evidence="1">The sequence shown here is derived from an EMBL/GenBank/DDBJ whole genome shotgun (WGS) entry which is preliminary data.</text>
</comment>
<evidence type="ECO:0000313" key="1">
    <source>
        <dbReference type="EMBL" id="RDD83289.1"/>
    </source>
</evidence>
<dbReference type="Proteomes" id="UP000253782">
    <property type="component" value="Unassembled WGS sequence"/>
</dbReference>
<name>A0A369UY69_9GAMM</name>
<dbReference type="EMBL" id="QQAH01000001">
    <property type="protein sequence ID" value="RDD83289.1"/>
    <property type="molecule type" value="Genomic_DNA"/>
</dbReference>
<gene>
    <name evidence="1" type="ORF">DVJ77_01420</name>
</gene>
<evidence type="ECO:0000313" key="2">
    <source>
        <dbReference type="Proteomes" id="UP000253782"/>
    </source>
</evidence>
<reference evidence="1 2" key="1">
    <citation type="submission" date="2018-07" db="EMBL/GenBank/DDBJ databases">
        <title>Dyella tabacisoli L4-6T, whole genome shotgun sequence.</title>
        <authorList>
            <person name="Zhou X.-K."/>
            <person name="Li W.-J."/>
            <person name="Duan Y.-Q."/>
        </authorList>
    </citation>
    <scope>NUCLEOTIDE SEQUENCE [LARGE SCALE GENOMIC DNA]</scope>
    <source>
        <strain evidence="1 2">L4-6</strain>
    </source>
</reference>
<organism evidence="1 2">
    <name type="scientific">Dyella tabacisoli</name>
    <dbReference type="NCBI Taxonomy" id="2282381"/>
    <lineage>
        <taxon>Bacteria</taxon>
        <taxon>Pseudomonadati</taxon>
        <taxon>Pseudomonadota</taxon>
        <taxon>Gammaproteobacteria</taxon>
        <taxon>Lysobacterales</taxon>
        <taxon>Rhodanobacteraceae</taxon>
        <taxon>Dyella</taxon>
    </lineage>
</organism>
<keyword evidence="2" id="KW-1185">Reference proteome</keyword>
<protein>
    <submittedName>
        <fullName evidence="1">Uncharacterized protein</fullName>
    </submittedName>
</protein>